<reference evidence="3 4" key="1">
    <citation type="submission" date="2018-06" db="EMBL/GenBank/DDBJ databases">
        <title>A transcriptomic atlas of mushroom development highlights an independent origin of complex multicellularity.</title>
        <authorList>
            <consortium name="DOE Joint Genome Institute"/>
            <person name="Krizsan K."/>
            <person name="Almasi E."/>
            <person name="Merenyi Z."/>
            <person name="Sahu N."/>
            <person name="Viragh M."/>
            <person name="Koszo T."/>
            <person name="Mondo S."/>
            <person name="Kiss B."/>
            <person name="Balint B."/>
            <person name="Kues U."/>
            <person name="Barry K."/>
            <person name="Hegedus J.C."/>
            <person name="Henrissat B."/>
            <person name="Johnson J."/>
            <person name="Lipzen A."/>
            <person name="Ohm R."/>
            <person name="Nagy I."/>
            <person name="Pangilinan J."/>
            <person name="Yan J."/>
            <person name="Xiong Y."/>
            <person name="Grigoriev I.V."/>
            <person name="Hibbett D.S."/>
            <person name="Nagy L.G."/>
        </authorList>
    </citation>
    <scope>NUCLEOTIDE SEQUENCE [LARGE SCALE GENOMIC DNA]</scope>
    <source>
        <strain evidence="3 4">SZMC22713</strain>
    </source>
</reference>
<accession>A0A4Y7PKS8</accession>
<dbReference type="VEuPathDB" id="FungiDB:BD410DRAFT_852457"/>
<dbReference type="InterPro" id="IPR047313">
    <property type="entry name" value="SMN_C"/>
</dbReference>
<dbReference type="OrthoDB" id="197400at2759"/>
<dbReference type="Proteomes" id="UP000294933">
    <property type="component" value="Unassembled WGS sequence"/>
</dbReference>
<dbReference type="Pfam" id="PF20636">
    <property type="entry name" value="SMN_G2-BD"/>
    <property type="match status" value="1"/>
</dbReference>
<evidence type="ECO:0000256" key="1">
    <source>
        <dbReference type="SAM" id="MobiDB-lite"/>
    </source>
</evidence>
<keyword evidence="4" id="KW-1185">Reference proteome</keyword>
<dbReference type="AlphaFoldDB" id="A0A4Y7PKS8"/>
<dbReference type="EMBL" id="ML170260">
    <property type="protein sequence ID" value="TDL15835.1"/>
    <property type="molecule type" value="Genomic_DNA"/>
</dbReference>
<organism evidence="3 4">
    <name type="scientific">Rickenella mellea</name>
    <dbReference type="NCBI Taxonomy" id="50990"/>
    <lineage>
        <taxon>Eukaryota</taxon>
        <taxon>Fungi</taxon>
        <taxon>Dikarya</taxon>
        <taxon>Basidiomycota</taxon>
        <taxon>Agaricomycotina</taxon>
        <taxon>Agaricomycetes</taxon>
        <taxon>Hymenochaetales</taxon>
        <taxon>Rickenellaceae</taxon>
        <taxon>Rickenella</taxon>
    </lineage>
</organism>
<feature type="region of interest" description="Disordered" evidence="1">
    <location>
        <begin position="1"/>
        <end position="51"/>
    </location>
</feature>
<dbReference type="CDD" id="cd22852">
    <property type="entry name" value="SMN_C"/>
    <property type="match status" value="1"/>
</dbReference>
<feature type="region of interest" description="Disordered" evidence="1">
    <location>
        <begin position="205"/>
        <end position="230"/>
    </location>
</feature>
<sequence length="230" mass="25850">MRQLVPYDDLQPPTKKPRVCTQRDRTGQHRDDRGENTEQLTYGDNDHDPEKQDLTHAEIWDDSALIDAWNSANEEYEAFHGKSKSWKKEGIKKSPLWYSIPSDLISCPEQSPLNGSSIVIRDTSDTSDDPDSKPHDFNTFVPTHDPTLSAASDAHASPLKSPNYFSEHVPDVSTISADEAFSKALSAMYWGGYWTAMYHTARRSEISSDSAANDEGDADEEEEDLVVTQR</sequence>
<evidence type="ECO:0000313" key="3">
    <source>
        <dbReference type="EMBL" id="TDL15835.1"/>
    </source>
</evidence>
<dbReference type="STRING" id="50990.A0A4Y7PKS8"/>
<evidence type="ECO:0000313" key="4">
    <source>
        <dbReference type="Proteomes" id="UP000294933"/>
    </source>
</evidence>
<feature type="domain" description="Survival Motor Neuron Gemin2-binding" evidence="2">
    <location>
        <begin position="57"/>
        <end position="72"/>
    </location>
</feature>
<feature type="compositionally biased region" description="Acidic residues" evidence="1">
    <location>
        <begin position="212"/>
        <end position="230"/>
    </location>
</feature>
<feature type="region of interest" description="Disordered" evidence="1">
    <location>
        <begin position="122"/>
        <end position="156"/>
    </location>
</feature>
<protein>
    <recommendedName>
        <fullName evidence="2">Survival Motor Neuron Gemin2-binding domain-containing protein</fullName>
    </recommendedName>
</protein>
<proteinExistence type="predicted"/>
<feature type="compositionally biased region" description="Basic and acidic residues" evidence="1">
    <location>
        <begin position="21"/>
        <end position="36"/>
    </location>
</feature>
<name>A0A4Y7PKS8_9AGAM</name>
<dbReference type="CDD" id="cd22851">
    <property type="entry name" value="SMN_N"/>
    <property type="match status" value="1"/>
</dbReference>
<evidence type="ECO:0000259" key="2">
    <source>
        <dbReference type="Pfam" id="PF20636"/>
    </source>
</evidence>
<gene>
    <name evidence="3" type="ORF">BD410DRAFT_852457</name>
</gene>
<dbReference type="InterPro" id="IPR049481">
    <property type="entry name" value="SMN_G2-BD"/>
</dbReference>